<dbReference type="Gene3D" id="2.40.170.20">
    <property type="entry name" value="TonB-dependent receptor, beta-barrel domain"/>
    <property type="match status" value="1"/>
</dbReference>
<evidence type="ECO:0000259" key="9">
    <source>
        <dbReference type="Pfam" id="PF07715"/>
    </source>
</evidence>
<dbReference type="InterPro" id="IPR012910">
    <property type="entry name" value="Plug_dom"/>
</dbReference>
<evidence type="ECO:0000313" key="10">
    <source>
        <dbReference type="EMBL" id="EGF59137.1"/>
    </source>
</evidence>
<keyword evidence="5 7" id="KW-0472">Membrane</keyword>
<comment type="subcellular location">
    <subcellularLocation>
        <location evidence="1 7">Cell outer membrane</location>
        <topology evidence="1 7">Multi-pass membrane protein</topology>
    </subcellularLocation>
</comment>
<keyword evidence="3 7" id="KW-1134">Transmembrane beta strand</keyword>
<organism evidence="10 11">
    <name type="scientific">Bacteroides fluxus YIT 12057</name>
    <dbReference type="NCBI Taxonomy" id="763034"/>
    <lineage>
        <taxon>Bacteria</taxon>
        <taxon>Pseudomonadati</taxon>
        <taxon>Bacteroidota</taxon>
        <taxon>Bacteroidia</taxon>
        <taxon>Bacteroidales</taxon>
        <taxon>Bacteroidaceae</taxon>
        <taxon>Bacteroides</taxon>
    </lineage>
</organism>
<gene>
    <name evidence="10" type="ORF">HMPREF9446_00888</name>
</gene>
<evidence type="ECO:0000256" key="1">
    <source>
        <dbReference type="ARBA" id="ARBA00004571"/>
    </source>
</evidence>
<dbReference type="HOGENOM" id="CLU_004317_0_1_10"/>
<reference evidence="10 11" key="1">
    <citation type="submission" date="2011-02" db="EMBL/GenBank/DDBJ databases">
        <authorList>
            <person name="Weinstock G."/>
            <person name="Sodergren E."/>
            <person name="Clifton S."/>
            <person name="Fulton L."/>
            <person name="Fulton B."/>
            <person name="Courtney L."/>
            <person name="Fronick C."/>
            <person name="Harrison M."/>
            <person name="Strong C."/>
            <person name="Farmer C."/>
            <person name="Delahaunty K."/>
            <person name="Markovic C."/>
            <person name="Hall O."/>
            <person name="Minx P."/>
            <person name="Tomlinson C."/>
            <person name="Mitreva M."/>
            <person name="Hou S."/>
            <person name="Chen J."/>
            <person name="Wollam A."/>
            <person name="Pepin K.H."/>
            <person name="Johnson M."/>
            <person name="Bhonagiri V."/>
            <person name="Zhang X."/>
            <person name="Suruliraj S."/>
            <person name="Warren W."/>
            <person name="Chinwalla A."/>
            <person name="Mardis E.R."/>
            <person name="Wilson R.K."/>
        </authorList>
    </citation>
    <scope>NUCLEOTIDE SEQUENCE [LARGE SCALE GENOMIC DNA]</scope>
    <source>
        <strain evidence="10 11">YIT 12057</strain>
    </source>
</reference>
<dbReference type="InterPro" id="IPR036942">
    <property type="entry name" value="Beta-barrel_TonB_sf"/>
</dbReference>
<dbReference type="AlphaFoldDB" id="F3PQ95"/>
<dbReference type="SUPFAM" id="SSF49464">
    <property type="entry name" value="Carboxypeptidase regulatory domain-like"/>
    <property type="match status" value="1"/>
</dbReference>
<dbReference type="Gene3D" id="2.60.40.1120">
    <property type="entry name" value="Carboxypeptidase-like, regulatory domain"/>
    <property type="match status" value="1"/>
</dbReference>
<dbReference type="GO" id="GO:0009279">
    <property type="term" value="C:cell outer membrane"/>
    <property type="evidence" value="ECO:0007669"/>
    <property type="project" value="UniProtKB-SubCell"/>
</dbReference>
<proteinExistence type="inferred from homology"/>
<dbReference type="SUPFAM" id="SSF56935">
    <property type="entry name" value="Porins"/>
    <property type="match status" value="1"/>
</dbReference>
<dbReference type="STRING" id="763034.HMPREF9446_00888"/>
<keyword evidence="11" id="KW-1185">Reference proteome</keyword>
<keyword evidence="2 7" id="KW-0813">Transport</keyword>
<feature type="chain" id="PRO_5003304679" evidence="8">
    <location>
        <begin position="40"/>
        <end position="1119"/>
    </location>
</feature>
<name>F3PQ95_9BACE</name>
<dbReference type="InterPro" id="IPR039426">
    <property type="entry name" value="TonB-dep_rcpt-like"/>
</dbReference>
<evidence type="ECO:0000256" key="4">
    <source>
        <dbReference type="ARBA" id="ARBA00022692"/>
    </source>
</evidence>
<dbReference type="NCBIfam" id="TIGR04056">
    <property type="entry name" value="OMP_RagA_SusC"/>
    <property type="match status" value="1"/>
</dbReference>
<keyword evidence="4 7" id="KW-0812">Transmembrane</keyword>
<dbReference type="Proteomes" id="UP000003416">
    <property type="component" value="Unassembled WGS sequence"/>
</dbReference>
<dbReference type="InterPro" id="IPR008969">
    <property type="entry name" value="CarboxyPept-like_regulatory"/>
</dbReference>
<evidence type="ECO:0000256" key="7">
    <source>
        <dbReference type="PROSITE-ProRule" id="PRU01360"/>
    </source>
</evidence>
<evidence type="ECO:0000313" key="11">
    <source>
        <dbReference type="Proteomes" id="UP000003416"/>
    </source>
</evidence>
<evidence type="ECO:0000256" key="2">
    <source>
        <dbReference type="ARBA" id="ARBA00022448"/>
    </source>
</evidence>
<keyword evidence="8" id="KW-0732">Signal</keyword>
<keyword evidence="6 7" id="KW-0998">Cell outer membrane</keyword>
<dbReference type="PROSITE" id="PS52016">
    <property type="entry name" value="TONB_DEPENDENT_REC_3"/>
    <property type="match status" value="1"/>
</dbReference>
<dbReference type="NCBIfam" id="TIGR04057">
    <property type="entry name" value="SusC_RagA_signa"/>
    <property type="match status" value="1"/>
</dbReference>
<dbReference type="eggNOG" id="COG1629">
    <property type="taxonomic scope" value="Bacteria"/>
</dbReference>
<dbReference type="InterPro" id="IPR037066">
    <property type="entry name" value="Plug_dom_sf"/>
</dbReference>
<dbReference type="Pfam" id="PF07715">
    <property type="entry name" value="Plug"/>
    <property type="match status" value="1"/>
</dbReference>
<dbReference type="InterPro" id="IPR023996">
    <property type="entry name" value="TonB-dep_OMP_SusC/RagA"/>
</dbReference>
<dbReference type="EMBL" id="AFBN01000013">
    <property type="protein sequence ID" value="EGF59137.1"/>
    <property type="molecule type" value="Genomic_DNA"/>
</dbReference>
<sequence>MEYIVNFIINIKKTVMLKRFRSVSMVLFLMGISAGTAYAVASPDVAAVKITQQSGTCTGIVKDETGESVIGASVVVKGTSNGVITGLDGDFSLGNVKTGDILQISFVGYQTQEVKWEGKALSIVLKEDAQTLDEVVVMGYGIKQKRGKLTNSISKVGEETLTMGSYGDPAQALVGAVAGLKVKQTSGFAGSTPSIVLRGGTNFDGTGSPIVVVDGQIRPEGLSDLNSNDIESMEILKDAGATALYGARASNGVVLITTKQGKAGKAAVTFNMKVGAQYFVKQYDMMDAEGYIYWMRKALANTPWAASANLNSANHPAGIGRTQLDASTIYNIMKYTGSAEQDALLGKGWRLMDDPVSDARILYKDTDAFDYNVKNPAITQDYNLSFSGGNDRGKYYAGLGYYDADGFGVGTFYQRYSFSLTGNYKIAKWLESTSIFNYNRANYLADNPRSQGDGRYFGRQMSMPPTMRLADEEGNLLLGSSTADGNFAYELDRFIRENQTDKFSMTQSLEATLLKGLKLKGTMAWTYSEYLGESFNKDYHTNQAETAIDKTRSSSASFYRTLGQTYNLVLSYDGTFGDHSISAMAGTEYYNRGYKSFSASGKDAPTGDFMDLGYTSTAEGARVIDSAHEQQRIMSYFGRVQYDYLGRYILAATFREDGYSSLIDNRWGFFPGVSLGWIFSQEGFFENYTHIINYGKVRASFGLNGNASGIGAYTLQGQYGAYTYNGNTGYRISTLPNPSLRWEKTRTAEVGLDLGFQANKYTLGFTFYDRLTSDKYASLSLPKTTGFSSVTNNNGKFRNRGIELEFGANLIHNKDFHWDVKGNISWNKNTIVELPENGLDRNRQGGTEIYTGNGDETYFVGGLQEGKTPYDVMVGYGVVKMARTAADLPDGYCDVSQSVAVFSGEKGRQKLQEYGWTGMAYELSPGDLIYEDRNGDGYIDQYDQKVIGNLVPKWNGGFNTTFSWKGLSLYARFDFGLGFHSYDGLRQWINGCGQGTYNMTTDMWDSWTEDNVNAKYPRYVWNDAGGTNNYIRTSEFWASKGNYLAFRELQLSYKVPAFITQKFRCQELTVSVTGQNLGYLTSSNCAIPDYIQYTSGSTAGYGATYPLPRTVLFGLNVTF</sequence>
<dbReference type="Gene3D" id="2.170.130.10">
    <property type="entry name" value="TonB-dependent receptor, plug domain"/>
    <property type="match status" value="1"/>
</dbReference>
<evidence type="ECO:0000256" key="3">
    <source>
        <dbReference type="ARBA" id="ARBA00022452"/>
    </source>
</evidence>
<dbReference type="InterPro" id="IPR023997">
    <property type="entry name" value="TonB-dep_OMP_SusC/RagA_CS"/>
</dbReference>
<comment type="caution">
    <text evidence="10">The sequence shown here is derived from an EMBL/GenBank/DDBJ whole genome shotgun (WGS) entry which is preliminary data.</text>
</comment>
<accession>F3PQ95</accession>
<evidence type="ECO:0000256" key="8">
    <source>
        <dbReference type="SAM" id="SignalP"/>
    </source>
</evidence>
<feature type="signal peptide" evidence="8">
    <location>
        <begin position="1"/>
        <end position="39"/>
    </location>
</feature>
<feature type="domain" description="TonB-dependent receptor plug" evidence="9">
    <location>
        <begin position="148"/>
        <end position="253"/>
    </location>
</feature>
<comment type="similarity">
    <text evidence="7">Belongs to the TonB-dependent receptor family.</text>
</comment>
<keyword evidence="10" id="KW-0675">Receptor</keyword>
<evidence type="ECO:0000256" key="5">
    <source>
        <dbReference type="ARBA" id="ARBA00023136"/>
    </source>
</evidence>
<dbReference type="Pfam" id="PF13715">
    <property type="entry name" value="CarbopepD_reg_2"/>
    <property type="match status" value="1"/>
</dbReference>
<protein>
    <submittedName>
        <fullName evidence="10">TonB-dependent receptor plug domain protein</fullName>
    </submittedName>
</protein>
<evidence type="ECO:0000256" key="6">
    <source>
        <dbReference type="ARBA" id="ARBA00023237"/>
    </source>
</evidence>